<protein>
    <submittedName>
        <fullName evidence="11">Trypsin-7-like</fullName>
    </submittedName>
</protein>
<keyword evidence="7" id="KW-1015">Disulfide bond</keyword>
<dbReference type="PRINTS" id="PR00722">
    <property type="entry name" value="CHYMOTRYPSIN"/>
</dbReference>
<dbReference type="InterPro" id="IPR043504">
    <property type="entry name" value="Peptidase_S1_PA_chymotrypsin"/>
</dbReference>
<dbReference type="InterPro" id="IPR001314">
    <property type="entry name" value="Peptidase_S1A"/>
</dbReference>
<sequence length="259" mass="27993">MELKGLFLTRLLSFTIGLSTMVTAYRYPSANSKVTGGSAADIKDYPYMAQMLLWGEFYCGSAIISNVWIITAAHCTAGTTSFSISVRAGSDWIGNDGISIKVIEKKEHPNFNEKIHDYDLAVVRLAFALTFGSNVAPVELPVWNERVFPGTTATVSGWGSIYHGGPKPNQLHAVDLPIIEPQECKQIYNPREITDRMLCTLYPRGSKDACAGDSGGPLVAKGKLIGVVSWGAGCGFPSLPCVYTCIPPLRSYIFATTGV</sequence>
<dbReference type="Gene3D" id="2.40.10.10">
    <property type="entry name" value="Trypsin-like serine proteases"/>
    <property type="match status" value="1"/>
</dbReference>
<dbReference type="InterPro" id="IPR001254">
    <property type="entry name" value="Trypsin_dom"/>
</dbReference>
<dbReference type="GO" id="GO:0005576">
    <property type="term" value="C:extracellular region"/>
    <property type="evidence" value="ECO:0007669"/>
    <property type="project" value="UniProtKB-SubCell"/>
</dbReference>
<dbReference type="SUPFAM" id="SSF50494">
    <property type="entry name" value="Trypsin-like serine proteases"/>
    <property type="match status" value="1"/>
</dbReference>
<dbReference type="PROSITE" id="PS00135">
    <property type="entry name" value="TRYPSIN_SER"/>
    <property type="match status" value="1"/>
</dbReference>
<evidence type="ECO:0000256" key="4">
    <source>
        <dbReference type="ARBA" id="ARBA00022670"/>
    </source>
</evidence>
<dbReference type="CDD" id="cd00190">
    <property type="entry name" value="Tryp_SPc"/>
    <property type="match status" value="1"/>
</dbReference>
<dbReference type="InterPro" id="IPR009003">
    <property type="entry name" value="Peptidase_S1_PA"/>
</dbReference>
<comment type="similarity">
    <text evidence="2">Belongs to the peptidase S1 family.</text>
</comment>
<dbReference type="RefSeq" id="XP_018326586.1">
    <property type="nucleotide sequence ID" value="XM_018471084.1"/>
</dbReference>
<dbReference type="PROSITE" id="PS00134">
    <property type="entry name" value="TRYPSIN_HIS"/>
    <property type="match status" value="1"/>
</dbReference>
<dbReference type="FunFam" id="2.40.10.10:FF:000047">
    <property type="entry name" value="Trypsin eta"/>
    <property type="match status" value="1"/>
</dbReference>
<organism evidence="10 11">
    <name type="scientific">Agrilus planipennis</name>
    <name type="common">Emerald ash borer</name>
    <name type="synonym">Agrilus marcopoli</name>
    <dbReference type="NCBI Taxonomy" id="224129"/>
    <lineage>
        <taxon>Eukaryota</taxon>
        <taxon>Metazoa</taxon>
        <taxon>Ecdysozoa</taxon>
        <taxon>Arthropoda</taxon>
        <taxon>Hexapoda</taxon>
        <taxon>Insecta</taxon>
        <taxon>Pterygota</taxon>
        <taxon>Neoptera</taxon>
        <taxon>Endopterygota</taxon>
        <taxon>Coleoptera</taxon>
        <taxon>Polyphaga</taxon>
        <taxon>Elateriformia</taxon>
        <taxon>Buprestoidea</taxon>
        <taxon>Buprestidae</taxon>
        <taxon>Agrilinae</taxon>
        <taxon>Agrilus</taxon>
    </lineage>
</organism>
<dbReference type="InterPro" id="IPR018114">
    <property type="entry name" value="TRYPSIN_HIS"/>
</dbReference>
<evidence type="ECO:0000256" key="3">
    <source>
        <dbReference type="ARBA" id="ARBA00022525"/>
    </source>
</evidence>
<evidence type="ECO:0000256" key="2">
    <source>
        <dbReference type="ARBA" id="ARBA00007664"/>
    </source>
</evidence>
<dbReference type="InterPro" id="IPR050430">
    <property type="entry name" value="Peptidase_S1"/>
</dbReference>
<dbReference type="GO" id="GO:0004252">
    <property type="term" value="F:serine-type endopeptidase activity"/>
    <property type="evidence" value="ECO:0007669"/>
    <property type="project" value="InterPro"/>
</dbReference>
<evidence type="ECO:0000256" key="7">
    <source>
        <dbReference type="ARBA" id="ARBA00023157"/>
    </source>
</evidence>
<gene>
    <name evidence="11" type="primary">LOC108737902</name>
</gene>
<evidence type="ECO:0000256" key="8">
    <source>
        <dbReference type="RuleBase" id="RU363034"/>
    </source>
</evidence>
<dbReference type="SMART" id="SM00020">
    <property type="entry name" value="Tryp_SPc"/>
    <property type="match status" value="1"/>
</dbReference>
<evidence type="ECO:0000313" key="10">
    <source>
        <dbReference type="Proteomes" id="UP000192223"/>
    </source>
</evidence>
<dbReference type="AlphaFoldDB" id="A0A1W4WRQ1"/>
<evidence type="ECO:0000256" key="6">
    <source>
        <dbReference type="ARBA" id="ARBA00022825"/>
    </source>
</evidence>
<dbReference type="InParanoid" id="A0A1W4WRQ1"/>
<comment type="subcellular location">
    <subcellularLocation>
        <location evidence="1">Secreted</location>
    </subcellularLocation>
</comment>
<dbReference type="STRING" id="224129.A0A1W4WRQ1"/>
<keyword evidence="3" id="KW-0964">Secreted</keyword>
<dbReference type="InterPro" id="IPR033116">
    <property type="entry name" value="TRYPSIN_SER"/>
</dbReference>
<dbReference type="OrthoDB" id="10051896at2759"/>
<feature type="domain" description="Peptidase S1" evidence="9">
    <location>
        <begin position="34"/>
        <end position="258"/>
    </location>
</feature>
<dbReference type="PANTHER" id="PTHR24276">
    <property type="entry name" value="POLYSERASE-RELATED"/>
    <property type="match status" value="1"/>
</dbReference>
<dbReference type="PROSITE" id="PS50240">
    <property type="entry name" value="TRYPSIN_DOM"/>
    <property type="match status" value="1"/>
</dbReference>
<name>A0A1W4WRQ1_AGRPL</name>
<keyword evidence="10" id="KW-1185">Reference proteome</keyword>
<keyword evidence="6 8" id="KW-0720">Serine protease</keyword>
<accession>A0A1W4WRQ1</accession>
<evidence type="ECO:0000313" key="11">
    <source>
        <dbReference type="RefSeq" id="XP_018326586.1"/>
    </source>
</evidence>
<dbReference type="GeneID" id="108737902"/>
<keyword evidence="4 8" id="KW-0645">Protease</keyword>
<dbReference type="Pfam" id="PF00089">
    <property type="entry name" value="Trypsin"/>
    <property type="match status" value="1"/>
</dbReference>
<evidence type="ECO:0000256" key="1">
    <source>
        <dbReference type="ARBA" id="ARBA00004613"/>
    </source>
</evidence>
<proteinExistence type="inferred from homology"/>
<keyword evidence="5 8" id="KW-0378">Hydrolase</keyword>
<dbReference type="Proteomes" id="UP000192223">
    <property type="component" value="Unplaced"/>
</dbReference>
<reference evidence="11" key="1">
    <citation type="submission" date="2025-08" db="UniProtKB">
        <authorList>
            <consortium name="RefSeq"/>
        </authorList>
    </citation>
    <scope>IDENTIFICATION</scope>
    <source>
        <tissue evidence="11">Entire body</tissue>
    </source>
</reference>
<dbReference type="PANTHER" id="PTHR24276:SF91">
    <property type="entry name" value="AT26814P-RELATED"/>
    <property type="match status" value="1"/>
</dbReference>
<dbReference type="GO" id="GO:0016485">
    <property type="term" value="P:protein processing"/>
    <property type="evidence" value="ECO:0007669"/>
    <property type="project" value="UniProtKB-ARBA"/>
</dbReference>
<evidence type="ECO:0000259" key="9">
    <source>
        <dbReference type="PROSITE" id="PS50240"/>
    </source>
</evidence>
<evidence type="ECO:0000256" key="5">
    <source>
        <dbReference type="ARBA" id="ARBA00022801"/>
    </source>
</evidence>
<dbReference type="KEGG" id="apln:108737902"/>